<dbReference type="InterPro" id="IPR036770">
    <property type="entry name" value="Ankyrin_rpt-contain_sf"/>
</dbReference>
<name>W9Z1Y6_9EURO</name>
<protein>
    <submittedName>
        <fullName evidence="4">Uncharacterized protein</fullName>
    </submittedName>
</protein>
<feature type="repeat" description="ANK" evidence="3">
    <location>
        <begin position="90"/>
        <end position="122"/>
    </location>
</feature>
<keyword evidence="5" id="KW-1185">Reference proteome</keyword>
<dbReference type="Proteomes" id="UP000019484">
    <property type="component" value="Unassembled WGS sequence"/>
</dbReference>
<dbReference type="Pfam" id="PF12796">
    <property type="entry name" value="Ank_2"/>
    <property type="match status" value="1"/>
</dbReference>
<accession>W9Z1Y6</accession>
<proteinExistence type="predicted"/>
<comment type="caution">
    <text evidence="4">The sequence shown here is derived from an EMBL/GenBank/DDBJ whole genome shotgun (WGS) entry which is preliminary data.</text>
</comment>
<sequence length="171" mass="18292">MDLTHSGRSTVDLPAAGLSQEAIALAGHCFNAARSGEISVFEQALPQGLPANLTNDHGDTLLMLAAYHGHLQLVTLLVGHGADPNRLNDRGQSPLAGVVFKNEAEIVKVLLEAGADPEAGEPSALEATKVQQPLSWSGDLRTDNEQVFKQQEYESMFTEQIAKLKAGQLRP</sequence>
<evidence type="ECO:0000256" key="3">
    <source>
        <dbReference type="PROSITE-ProRule" id="PRU00023"/>
    </source>
</evidence>
<dbReference type="SUPFAM" id="SSF48403">
    <property type="entry name" value="Ankyrin repeat"/>
    <property type="match status" value="1"/>
</dbReference>
<dbReference type="EMBL" id="AMWN01000001">
    <property type="protein sequence ID" value="EXJ95950.1"/>
    <property type="molecule type" value="Genomic_DNA"/>
</dbReference>
<dbReference type="Gene3D" id="1.25.40.20">
    <property type="entry name" value="Ankyrin repeat-containing domain"/>
    <property type="match status" value="1"/>
</dbReference>
<dbReference type="PROSITE" id="PS50088">
    <property type="entry name" value="ANK_REPEAT"/>
    <property type="match status" value="2"/>
</dbReference>
<reference evidence="4 5" key="1">
    <citation type="submission" date="2013-03" db="EMBL/GenBank/DDBJ databases">
        <title>The Genome Sequence of Capronia coronata CBS 617.96.</title>
        <authorList>
            <consortium name="The Broad Institute Genomics Platform"/>
            <person name="Cuomo C."/>
            <person name="de Hoog S."/>
            <person name="Gorbushina A."/>
            <person name="Walker B."/>
            <person name="Young S.K."/>
            <person name="Zeng Q."/>
            <person name="Gargeya S."/>
            <person name="Fitzgerald M."/>
            <person name="Haas B."/>
            <person name="Abouelleil A."/>
            <person name="Allen A.W."/>
            <person name="Alvarado L."/>
            <person name="Arachchi H.M."/>
            <person name="Berlin A.M."/>
            <person name="Chapman S.B."/>
            <person name="Gainer-Dewar J."/>
            <person name="Goldberg J."/>
            <person name="Griggs A."/>
            <person name="Gujja S."/>
            <person name="Hansen M."/>
            <person name="Howarth C."/>
            <person name="Imamovic A."/>
            <person name="Ireland A."/>
            <person name="Larimer J."/>
            <person name="McCowan C."/>
            <person name="Murphy C."/>
            <person name="Pearson M."/>
            <person name="Poon T.W."/>
            <person name="Priest M."/>
            <person name="Roberts A."/>
            <person name="Saif S."/>
            <person name="Shea T."/>
            <person name="Sisk P."/>
            <person name="Sykes S."/>
            <person name="Wortman J."/>
            <person name="Nusbaum C."/>
            <person name="Birren B."/>
        </authorList>
    </citation>
    <scope>NUCLEOTIDE SEQUENCE [LARGE SCALE GENOMIC DNA]</scope>
    <source>
        <strain evidence="4 5">CBS 617.96</strain>
    </source>
</reference>
<dbReference type="PANTHER" id="PTHR24171:SF9">
    <property type="entry name" value="ANKYRIN REPEAT DOMAIN-CONTAINING PROTEIN 39"/>
    <property type="match status" value="1"/>
</dbReference>
<dbReference type="PANTHER" id="PTHR24171">
    <property type="entry name" value="ANKYRIN REPEAT DOMAIN-CONTAINING PROTEIN 39-RELATED"/>
    <property type="match status" value="1"/>
</dbReference>
<keyword evidence="1" id="KW-0677">Repeat</keyword>
<dbReference type="InterPro" id="IPR002110">
    <property type="entry name" value="Ankyrin_rpt"/>
</dbReference>
<evidence type="ECO:0000256" key="2">
    <source>
        <dbReference type="ARBA" id="ARBA00023043"/>
    </source>
</evidence>
<keyword evidence="2 3" id="KW-0040">ANK repeat</keyword>
<evidence type="ECO:0000313" key="4">
    <source>
        <dbReference type="EMBL" id="EXJ95950.1"/>
    </source>
</evidence>
<evidence type="ECO:0000313" key="5">
    <source>
        <dbReference type="Proteomes" id="UP000019484"/>
    </source>
</evidence>
<dbReference type="HOGENOM" id="CLU_000134_34_2_1"/>
<dbReference type="PRINTS" id="PR01415">
    <property type="entry name" value="ANKYRIN"/>
</dbReference>
<dbReference type="RefSeq" id="XP_007720179.1">
    <property type="nucleotide sequence ID" value="XM_007721989.1"/>
</dbReference>
<dbReference type="AlphaFoldDB" id="W9Z1Y6"/>
<dbReference type="SMART" id="SM00248">
    <property type="entry name" value="ANK"/>
    <property type="match status" value="2"/>
</dbReference>
<organism evidence="4 5">
    <name type="scientific">Capronia coronata CBS 617.96</name>
    <dbReference type="NCBI Taxonomy" id="1182541"/>
    <lineage>
        <taxon>Eukaryota</taxon>
        <taxon>Fungi</taxon>
        <taxon>Dikarya</taxon>
        <taxon>Ascomycota</taxon>
        <taxon>Pezizomycotina</taxon>
        <taxon>Eurotiomycetes</taxon>
        <taxon>Chaetothyriomycetidae</taxon>
        <taxon>Chaetothyriales</taxon>
        <taxon>Herpotrichiellaceae</taxon>
        <taxon>Capronia</taxon>
    </lineage>
</organism>
<evidence type="ECO:0000256" key="1">
    <source>
        <dbReference type="ARBA" id="ARBA00022737"/>
    </source>
</evidence>
<dbReference type="GeneID" id="19155978"/>
<dbReference type="PROSITE" id="PS50297">
    <property type="entry name" value="ANK_REP_REGION"/>
    <property type="match status" value="2"/>
</dbReference>
<dbReference type="STRING" id="1182541.W9Z1Y6"/>
<dbReference type="eggNOG" id="KOG0195">
    <property type="taxonomic scope" value="Eukaryota"/>
</dbReference>
<feature type="repeat" description="ANK" evidence="3">
    <location>
        <begin position="57"/>
        <end position="89"/>
    </location>
</feature>
<dbReference type="OrthoDB" id="366390at2759"/>
<gene>
    <name evidence="4" type="ORF">A1O1_01075</name>
</gene>